<evidence type="ECO:0000313" key="1">
    <source>
        <dbReference type="EMBL" id="CEO45216.1"/>
    </source>
</evidence>
<dbReference type="AlphaFoldDB" id="A0A0B7JRS0"/>
<accession>A0A0B7JRS0</accession>
<protein>
    <submittedName>
        <fullName evidence="1">Uncharacterized protein</fullName>
    </submittedName>
</protein>
<proteinExistence type="predicted"/>
<organism evidence="1">
    <name type="scientific">Bionectria ochroleuca</name>
    <name type="common">Gliocladium roseum</name>
    <dbReference type="NCBI Taxonomy" id="29856"/>
    <lineage>
        <taxon>Eukaryota</taxon>
        <taxon>Fungi</taxon>
        <taxon>Dikarya</taxon>
        <taxon>Ascomycota</taxon>
        <taxon>Pezizomycotina</taxon>
        <taxon>Sordariomycetes</taxon>
        <taxon>Hypocreomycetidae</taxon>
        <taxon>Hypocreales</taxon>
        <taxon>Bionectriaceae</taxon>
        <taxon>Clonostachys</taxon>
    </lineage>
</organism>
<gene>
    <name evidence="1" type="ORF">BN869_000001271_1</name>
</gene>
<sequence>MSLAGMDRVDHNFIANGVLRSIGVHSDVFIDTSIYSPSELEHWFKYMLFEADITADTLDQYLRASSLANSATMGISCAQHLFTRFTGFKDILSEHWRE</sequence>
<reference evidence="1" key="1">
    <citation type="submission" date="2015-01" db="EMBL/GenBank/DDBJ databases">
        <authorList>
            <person name="Durling Mikael"/>
        </authorList>
    </citation>
    <scope>NUCLEOTIDE SEQUENCE</scope>
</reference>
<name>A0A0B7JRS0_BIOOC</name>
<dbReference type="EMBL" id="CDPU01000002">
    <property type="protein sequence ID" value="CEO45216.1"/>
    <property type="molecule type" value="Genomic_DNA"/>
</dbReference>